<dbReference type="InterPro" id="IPR017972">
    <property type="entry name" value="Cyt_P450_CS"/>
</dbReference>
<organism evidence="9 10">
    <name type="scientific">Talaromyces proteolyticus</name>
    <dbReference type="NCBI Taxonomy" id="1131652"/>
    <lineage>
        <taxon>Eukaryota</taxon>
        <taxon>Fungi</taxon>
        <taxon>Dikarya</taxon>
        <taxon>Ascomycota</taxon>
        <taxon>Pezizomycotina</taxon>
        <taxon>Eurotiomycetes</taxon>
        <taxon>Eurotiomycetidae</taxon>
        <taxon>Eurotiales</taxon>
        <taxon>Trichocomaceae</taxon>
        <taxon>Talaromyces</taxon>
        <taxon>Talaromyces sect. Bacilispori</taxon>
    </lineage>
</organism>
<keyword evidence="8" id="KW-1133">Transmembrane helix</keyword>
<evidence type="ECO:0000256" key="1">
    <source>
        <dbReference type="ARBA" id="ARBA00001971"/>
    </source>
</evidence>
<sequence length="515" mass="58965">MSTSIGDIVGSLSPAVVAYAVFAITIVHYAWTVTYRLYFHPLTRIPGPLFARITYLYSFYYNFWNPGRFYMTIEELHKQYGPIVRVTPDEIHLRDPENYDKIYYIGSKYYKSPAFYHAFGTDKATFTTASNEVHRAKRAALNPFFSRKRVLELEEVVQAKAIKLESRIRSALNGEGHIDLHHGFRAVSVDVITDYAFNNCYDFLERADFGVEFFNMIRDFGPGFWFFQQFPATQPIAFGLPFWLVKMVDGPLKRMMMLQNSSREQILRVKREVDSGEESSKTRPTIFHRLLSPDAADEYIVPTVDELKDEAYIIVAAAADTTGNAMTVATYNVVLNQDIYIQLTTELKNAFPDPSANLDFATLEKLPYLTAVIKEALRLSYGVIGRLPRVVPESGAEFHGYHVPPGTLVSMSSWTMHRNEDLFPGPEEFKPSRWMDPSAAIKNLDHYLVSFGKGSRQCVGMPLAYCELYVTLGRIFRHFDNLSTDHKSVEDLLYSDYFSSYHSEKGNKFDFRQAV</sequence>
<name>A0AAD4Q0G2_9EURO</name>
<dbReference type="GO" id="GO:0004497">
    <property type="term" value="F:monooxygenase activity"/>
    <property type="evidence" value="ECO:0007669"/>
    <property type="project" value="UniProtKB-KW"/>
</dbReference>
<keyword evidence="3 6" id="KW-0479">Metal-binding</keyword>
<gene>
    <name evidence="9" type="ORF">BGW36DRAFT_458191</name>
</gene>
<dbReference type="SUPFAM" id="SSF48264">
    <property type="entry name" value="Cytochrome P450"/>
    <property type="match status" value="1"/>
</dbReference>
<proteinExistence type="inferred from homology"/>
<dbReference type="InterPro" id="IPR036396">
    <property type="entry name" value="Cyt_P450_sf"/>
</dbReference>
<dbReference type="Proteomes" id="UP001201262">
    <property type="component" value="Unassembled WGS sequence"/>
</dbReference>
<evidence type="ECO:0000256" key="3">
    <source>
        <dbReference type="ARBA" id="ARBA00022723"/>
    </source>
</evidence>
<keyword evidence="4 7" id="KW-0560">Oxidoreductase</keyword>
<evidence type="ECO:0000256" key="8">
    <source>
        <dbReference type="SAM" id="Phobius"/>
    </source>
</evidence>
<evidence type="ECO:0000313" key="10">
    <source>
        <dbReference type="Proteomes" id="UP001201262"/>
    </source>
</evidence>
<dbReference type="InterPro" id="IPR002403">
    <property type="entry name" value="Cyt_P450_E_grp-IV"/>
</dbReference>
<keyword evidence="5 6" id="KW-0408">Iron</keyword>
<keyword evidence="8" id="KW-0812">Transmembrane</keyword>
<dbReference type="InterPro" id="IPR050121">
    <property type="entry name" value="Cytochrome_P450_monoxygenase"/>
</dbReference>
<protein>
    <submittedName>
        <fullName evidence="9">Cytochrome P450</fullName>
    </submittedName>
</protein>
<dbReference type="GeneID" id="70252287"/>
<comment type="caution">
    <text evidence="9">The sequence shown here is derived from an EMBL/GenBank/DDBJ whole genome shotgun (WGS) entry which is preliminary data.</text>
</comment>
<evidence type="ECO:0000256" key="5">
    <source>
        <dbReference type="ARBA" id="ARBA00023004"/>
    </source>
</evidence>
<evidence type="ECO:0000313" key="9">
    <source>
        <dbReference type="EMBL" id="KAH8704058.1"/>
    </source>
</evidence>
<comment type="cofactor">
    <cofactor evidence="1 6">
        <name>heme</name>
        <dbReference type="ChEBI" id="CHEBI:30413"/>
    </cofactor>
</comment>
<dbReference type="CDD" id="cd11062">
    <property type="entry name" value="CYP58-like"/>
    <property type="match status" value="1"/>
</dbReference>
<dbReference type="InterPro" id="IPR001128">
    <property type="entry name" value="Cyt_P450"/>
</dbReference>
<feature type="binding site" description="axial binding residue" evidence="6">
    <location>
        <position position="458"/>
    </location>
    <ligand>
        <name>heme</name>
        <dbReference type="ChEBI" id="CHEBI:30413"/>
    </ligand>
    <ligandPart>
        <name>Fe</name>
        <dbReference type="ChEBI" id="CHEBI:18248"/>
    </ligandPart>
</feature>
<dbReference type="EMBL" id="JAJTJA010000002">
    <property type="protein sequence ID" value="KAH8704058.1"/>
    <property type="molecule type" value="Genomic_DNA"/>
</dbReference>
<dbReference type="Gene3D" id="1.10.630.10">
    <property type="entry name" value="Cytochrome P450"/>
    <property type="match status" value="1"/>
</dbReference>
<feature type="transmembrane region" description="Helical" evidence="8">
    <location>
        <begin position="12"/>
        <end position="31"/>
    </location>
</feature>
<dbReference type="PANTHER" id="PTHR24305:SF152">
    <property type="entry name" value="P450, PUTATIVE (EUROFUNG)-RELATED"/>
    <property type="match status" value="1"/>
</dbReference>
<evidence type="ECO:0000256" key="2">
    <source>
        <dbReference type="ARBA" id="ARBA00010617"/>
    </source>
</evidence>
<evidence type="ECO:0000256" key="6">
    <source>
        <dbReference type="PIRSR" id="PIRSR602403-1"/>
    </source>
</evidence>
<keyword evidence="6 7" id="KW-0349">Heme</keyword>
<comment type="similarity">
    <text evidence="2 7">Belongs to the cytochrome P450 family.</text>
</comment>
<dbReference type="PANTHER" id="PTHR24305">
    <property type="entry name" value="CYTOCHROME P450"/>
    <property type="match status" value="1"/>
</dbReference>
<dbReference type="PROSITE" id="PS00086">
    <property type="entry name" value="CYTOCHROME_P450"/>
    <property type="match status" value="1"/>
</dbReference>
<dbReference type="GO" id="GO:0005506">
    <property type="term" value="F:iron ion binding"/>
    <property type="evidence" value="ECO:0007669"/>
    <property type="project" value="InterPro"/>
</dbReference>
<accession>A0AAD4Q0G2</accession>
<keyword evidence="10" id="KW-1185">Reference proteome</keyword>
<dbReference type="Pfam" id="PF00067">
    <property type="entry name" value="p450"/>
    <property type="match status" value="1"/>
</dbReference>
<dbReference type="AlphaFoldDB" id="A0AAD4Q0G2"/>
<keyword evidence="7" id="KW-0503">Monooxygenase</keyword>
<dbReference type="PRINTS" id="PR00465">
    <property type="entry name" value="EP450IV"/>
</dbReference>
<dbReference type="RefSeq" id="XP_046077076.1">
    <property type="nucleotide sequence ID" value="XM_046222000.1"/>
</dbReference>
<evidence type="ECO:0000256" key="7">
    <source>
        <dbReference type="RuleBase" id="RU000461"/>
    </source>
</evidence>
<reference evidence="9" key="1">
    <citation type="submission" date="2021-12" db="EMBL/GenBank/DDBJ databases">
        <title>Convergent genome expansion in fungi linked to evolution of root-endophyte symbiosis.</title>
        <authorList>
            <consortium name="DOE Joint Genome Institute"/>
            <person name="Ke Y.-H."/>
            <person name="Bonito G."/>
            <person name="Liao H.-L."/>
            <person name="Looney B."/>
            <person name="Rojas-Flechas A."/>
            <person name="Nash J."/>
            <person name="Hameed K."/>
            <person name="Schadt C."/>
            <person name="Martin F."/>
            <person name="Crous P.W."/>
            <person name="Miettinen O."/>
            <person name="Magnuson J.K."/>
            <person name="Labbe J."/>
            <person name="Jacobson D."/>
            <person name="Doktycz M.J."/>
            <person name="Veneault-Fourrey C."/>
            <person name="Kuo A."/>
            <person name="Mondo S."/>
            <person name="Calhoun S."/>
            <person name="Riley R."/>
            <person name="Ohm R."/>
            <person name="LaButti K."/>
            <person name="Andreopoulos B."/>
            <person name="Pangilinan J."/>
            <person name="Nolan M."/>
            <person name="Tritt A."/>
            <person name="Clum A."/>
            <person name="Lipzen A."/>
            <person name="Daum C."/>
            <person name="Barry K."/>
            <person name="Grigoriev I.V."/>
            <person name="Vilgalys R."/>
        </authorList>
    </citation>
    <scope>NUCLEOTIDE SEQUENCE</scope>
    <source>
        <strain evidence="9">PMI_201</strain>
    </source>
</reference>
<dbReference type="GO" id="GO:0016705">
    <property type="term" value="F:oxidoreductase activity, acting on paired donors, with incorporation or reduction of molecular oxygen"/>
    <property type="evidence" value="ECO:0007669"/>
    <property type="project" value="InterPro"/>
</dbReference>
<dbReference type="GO" id="GO:0020037">
    <property type="term" value="F:heme binding"/>
    <property type="evidence" value="ECO:0007669"/>
    <property type="project" value="InterPro"/>
</dbReference>
<dbReference type="PRINTS" id="PR00385">
    <property type="entry name" value="P450"/>
</dbReference>
<evidence type="ECO:0000256" key="4">
    <source>
        <dbReference type="ARBA" id="ARBA00023002"/>
    </source>
</evidence>
<keyword evidence="8" id="KW-0472">Membrane</keyword>